<protein>
    <submittedName>
        <fullName evidence="2">Cro/Cl family transcriptional regulator</fullName>
    </submittedName>
</protein>
<accession>A0A1A0W770</accession>
<dbReference type="Proteomes" id="UP000094008">
    <property type="component" value="Unassembled WGS sequence"/>
</dbReference>
<gene>
    <name evidence="2" type="ORF">A5779_22805</name>
</gene>
<organism evidence="2 3">
    <name type="scientific">Mycolicibacterium peregrinum</name>
    <name type="common">Mycobacterium peregrinum</name>
    <dbReference type="NCBI Taxonomy" id="43304"/>
    <lineage>
        <taxon>Bacteria</taxon>
        <taxon>Bacillati</taxon>
        <taxon>Actinomycetota</taxon>
        <taxon>Actinomycetes</taxon>
        <taxon>Mycobacteriales</taxon>
        <taxon>Mycobacteriaceae</taxon>
        <taxon>Mycolicibacterium</taxon>
    </lineage>
</organism>
<sequence>MKREVDYTWRLAELMAAHGMHNSTDLIPRLAERGIQLSRPQVYRVVHQRPERISLQLMAALCDILGCGVEDLVTVTATDARRRKTASGAAPVPPPNVVELNKAVRPRRARVITDGTD</sequence>
<proteinExistence type="predicted"/>
<evidence type="ECO:0000313" key="2">
    <source>
        <dbReference type="EMBL" id="OBB91945.1"/>
    </source>
</evidence>
<feature type="domain" description="HTH cro/C1-type" evidence="1">
    <location>
        <begin position="10"/>
        <end position="75"/>
    </location>
</feature>
<dbReference type="AlphaFoldDB" id="A0A1A0W770"/>
<dbReference type="Pfam" id="PF13443">
    <property type="entry name" value="HTH_26"/>
    <property type="match status" value="1"/>
</dbReference>
<dbReference type="EMBL" id="LZSY01000080">
    <property type="protein sequence ID" value="OBB91945.1"/>
    <property type="molecule type" value="Genomic_DNA"/>
</dbReference>
<dbReference type="InterPro" id="IPR001387">
    <property type="entry name" value="Cro/C1-type_HTH"/>
</dbReference>
<dbReference type="RefSeq" id="WP_044518572.1">
    <property type="nucleotide sequence ID" value="NZ_JBLVUM010000002.1"/>
</dbReference>
<reference evidence="3" key="1">
    <citation type="submission" date="2016-06" db="EMBL/GenBank/DDBJ databases">
        <authorList>
            <person name="Sutton G."/>
            <person name="Brinkac L."/>
            <person name="Sanka R."/>
            <person name="Adams M."/>
            <person name="Lau E."/>
            <person name="Mehaffy C."/>
            <person name="Tameris M."/>
            <person name="Hatherill M."/>
            <person name="Hanekom W."/>
            <person name="Mahomed H."/>
            <person name="Mcshane H."/>
        </authorList>
    </citation>
    <scope>NUCLEOTIDE SEQUENCE [LARGE SCALE GENOMIC DNA]</scope>
    <source>
        <strain evidence="3">852002-10433_SCH5171157</strain>
    </source>
</reference>
<comment type="caution">
    <text evidence="2">The sequence shown here is derived from an EMBL/GenBank/DDBJ whole genome shotgun (WGS) entry which is preliminary data.</text>
</comment>
<name>A0A1A0W770_MYCPR</name>
<dbReference type="OrthoDB" id="3626437at2"/>
<evidence type="ECO:0000313" key="3">
    <source>
        <dbReference type="Proteomes" id="UP000094008"/>
    </source>
</evidence>
<evidence type="ECO:0000259" key="1">
    <source>
        <dbReference type="Pfam" id="PF13443"/>
    </source>
</evidence>